<proteinExistence type="predicted"/>
<gene>
    <name evidence="2" type="ORF">STRCI_004670</name>
</gene>
<evidence type="ECO:0000313" key="2">
    <source>
        <dbReference type="EMBL" id="WAZ23333.1"/>
    </source>
</evidence>
<dbReference type="Proteomes" id="UP001164439">
    <property type="component" value="Chromosome"/>
</dbReference>
<feature type="compositionally biased region" description="Low complexity" evidence="1">
    <location>
        <begin position="78"/>
        <end position="88"/>
    </location>
</feature>
<sequence>MNQLPEQDLPPGRHRLLKEHLMTEVRHSDEPARARRPWLRPVLVAGAAAAVAAVTLTFTPSSGGSSGGDPAAAPPTSAPAAQAPESAPQVLERVALAAAGQGVPEVRDDRFTYAKSQQHVAEAPCRPVRSGGPLETRELWKSVDGSRPGLLRDPSLGEGGEPLRLEPDEDTGTTYRDLEALPTDPEGMLDWLYETKGGKGERPEYYAFKNATSLLFEGVLPPKVSAALYRAVGEIPGVELVKDSEDAVGRHGTAVGFVDERGVSRTELVFDAETWLLLGTREVMIKDSEDALGEDCTGMIKAGSVLWDNAVLERGIVDAAGKRP</sequence>
<protein>
    <submittedName>
        <fullName evidence="2">CU044_5270 family protein</fullName>
    </submittedName>
</protein>
<keyword evidence="3" id="KW-1185">Reference proteome</keyword>
<evidence type="ECO:0000256" key="1">
    <source>
        <dbReference type="SAM" id="MobiDB-lite"/>
    </source>
</evidence>
<feature type="region of interest" description="Disordered" evidence="1">
    <location>
        <begin position="61"/>
        <end position="88"/>
    </location>
</feature>
<evidence type="ECO:0000313" key="3">
    <source>
        <dbReference type="Proteomes" id="UP001164439"/>
    </source>
</evidence>
<dbReference type="InterPro" id="IPR047789">
    <property type="entry name" value="CU044_5270-like"/>
</dbReference>
<accession>A0ABY7KH05</accession>
<dbReference type="RefSeq" id="WP_269660910.1">
    <property type="nucleotide sequence ID" value="NZ_CP114413.1"/>
</dbReference>
<dbReference type="NCBIfam" id="NF038083">
    <property type="entry name" value="CU044_5270_fam"/>
    <property type="match status" value="1"/>
</dbReference>
<name>A0ABY7KH05_9ACTN</name>
<reference evidence="2" key="1">
    <citation type="submission" date="2022-12" db="EMBL/GenBank/DDBJ databases">
        <authorList>
            <person name="Ruckert C."/>
            <person name="Busche T."/>
            <person name="Kalinowski J."/>
            <person name="Wittmann C."/>
        </authorList>
    </citation>
    <scope>NUCLEOTIDE SEQUENCE</scope>
    <source>
        <strain evidence="2">DSM 40467</strain>
    </source>
</reference>
<dbReference type="EMBL" id="CP114413">
    <property type="protein sequence ID" value="WAZ23333.1"/>
    <property type="molecule type" value="Genomic_DNA"/>
</dbReference>
<organism evidence="2 3">
    <name type="scientific">Streptomyces cinnabarinus</name>
    <dbReference type="NCBI Taxonomy" id="67287"/>
    <lineage>
        <taxon>Bacteria</taxon>
        <taxon>Bacillati</taxon>
        <taxon>Actinomycetota</taxon>
        <taxon>Actinomycetes</taxon>
        <taxon>Kitasatosporales</taxon>
        <taxon>Streptomycetaceae</taxon>
        <taxon>Streptomyces</taxon>
    </lineage>
</organism>
<feature type="region of interest" description="Disordered" evidence="1">
    <location>
        <begin position="144"/>
        <end position="173"/>
    </location>
</feature>
<feature type="compositionally biased region" description="Low complexity" evidence="1">
    <location>
        <begin position="61"/>
        <end position="71"/>
    </location>
</feature>